<dbReference type="Proteomes" id="UP000751852">
    <property type="component" value="Unassembled WGS sequence"/>
</dbReference>
<keyword evidence="2" id="KW-1185">Reference proteome</keyword>
<protein>
    <submittedName>
        <fullName evidence="1">DUF4930 family protein</fullName>
    </submittedName>
</protein>
<dbReference type="Pfam" id="PF16284">
    <property type="entry name" value="DUF4930"/>
    <property type="match status" value="1"/>
</dbReference>
<evidence type="ECO:0000313" key="1">
    <source>
        <dbReference type="EMBL" id="MBI5974190.1"/>
    </source>
</evidence>
<comment type="caution">
    <text evidence="1">The sequence shown here is derived from an EMBL/GenBank/DDBJ whole genome shotgun (WGS) entry which is preliminary data.</text>
</comment>
<dbReference type="EMBL" id="JABANU010000002">
    <property type="protein sequence ID" value="MBI5974190.1"/>
    <property type="molecule type" value="Genomic_DNA"/>
</dbReference>
<organism evidence="1 2">
    <name type="scientific">Staphylococcus canis</name>
    <dbReference type="NCBI Taxonomy" id="2724942"/>
    <lineage>
        <taxon>Bacteria</taxon>
        <taxon>Bacillati</taxon>
        <taxon>Bacillota</taxon>
        <taxon>Bacilli</taxon>
        <taxon>Bacillales</taxon>
        <taxon>Staphylococcaceae</taxon>
        <taxon>Staphylococcus</taxon>
    </lineage>
</organism>
<evidence type="ECO:0000313" key="2">
    <source>
        <dbReference type="Proteomes" id="UP000751852"/>
    </source>
</evidence>
<gene>
    <name evidence="1" type="ORF">HHH54_01100</name>
</gene>
<dbReference type="InterPro" id="IPR032561">
    <property type="entry name" value="DUF4930"/>
</dbReference>
<name>A0ABS0T616_9STAP</name>
<accession>A0ABS0T616</accession>
<sequence>MPVVNQQNWNPLKHKLAYQYVDEQGYEVPANGRGYIIQENTLFRNVPSTQSRNVFSWIDKYEFMQVNELTRMGFDDEYLIAEQNSRFILYNFGEKQMRVYTTEHDLYYDLNQMGHPIKMFALEAYNDKSE</sequence>
<proteinExistence type="predicted"/>
<reference evidence="1 2" key="1">
    <citation type="submission" date="2020-04" db="EMBL/GenBank/DDBJ databases">
        <title>Staphylococcus species from domestic dog.</title>
        <authorList>
            <person name="Paterson G.K."/>
        </authorList>
    </citation>
    <scope>NUCLEOTIDE SEQUENCE [LARGE SCALE GENOMIC DNA]</scope>
    <source>
        <strain evidence="1 2">H16/1A</strain>
    </source>
</reference>